<dbReference type="Gene3D" id="3.40.190.290">
    <property type="match status" value="1"/>
</dbReference>
<dbReference type="CDD" id="cd05466">
    <property type="entry name" value="PBP2_LTTR_substrate"/>
    <property type="match status" value="1"/>
</dbReference>
<evidence type="ECO:0000259" key="6">
    <source>
        <dbReference type="PROSITE" id="PS50931"/>
    </source>
</evidence>
<reference evidence="7" key="2">
    <citation type="submission" date="2020-09" db="EMBL/GenBank/DDBJ databases">
        <authorList>
            <person name="Sun Q."/>
            <person name="Zhou Y."/>
        </authorList>
    </citation>
    <scope>NUCLEOTIDE SEQUENCE</scope>
    <source>
        <strain evidence="7">CGMCC 4.7430</strain>
    </source>
</reference>
<dbReference type="PROSITE" id="PS50931">
    <property type="entry name" value="HTH_LYSR"/>
    <property type="match status" value="1"/>
</dbReference>
<proteinExistence type="inferred from homology"/>
<feature type="domain" description="HTH lysR-type" evidence="6">
    <location>
        <begin position="1"/>
        <end position="58"/>
    </location>
</feature>
<dbReference type="Proteomes" id="UP000660745">
    <property type="component" value="Unassembled WGS sequence"/>
</dbReference>
<dbReference type="SUPFAM" id="SSF46785">
    <property type="entry name" value="Winged helix' DNA-binding domain"/>
    <property type="match status" value="1"/>
</dbReference>
<name>A0A918E3R6_9ACTN</name>
<dbReference type="Gene3D" id="1.10.10.10">
    <property type="entry name" value="Winged helix-like DNA-binding domain superfamily/Winged helix DNA-binding domain"/>
    <property type="match status" value="1"/>
</dbReference>
<evidence type="ECO:0000256" key="1">
    <source>
        <dbReference type="ARBA" id="ARBA00009437"/>
    </source>
</evidence>
<dbReference type="PANTHER" id="PTHR30346:SF28">
    <property type="entry name" value="HTH-TYPE TRANSCRIPTIONAL REGULATOR CYNR"/>
    <property type="match status" value="1"/>
</dbReference>
<dbReference type="InterPro" id="IPR036390">
    <property type="entry name" value="WH_DNA-bd_sf"/>
</dbReference>
<dbReference type="PRINTS" id="PR00039">
    <property type="entry name" value="HTHLYSR"/>
</dbReference>
<evidence type="ECO:0000256" key="3">
    <source>
        <dbReference type="ARBA" id="ARBA00023125"/>
    </source>
</evidence>
<keyword evidence="3" id="KW-0238">DNA-binding</keyword>
<evidence type="ECO:0000256" key="4">
    <source>
        <dbReference type="ARBA" id="ARBA00023163"/>
    </source>
</evidence>
<accession>A0A918E3R6</accession>
<dbReference type="GO" id="GO:0003700">
    <property type="term" value="F:DNA-binding transcription factor activity"/>
    <property type="evidence" value="ECO:0007669"/>
    <property type="project" value="InterPro"/>
</dbReference>
<dbReference type="InterPro" id="IPR000847">
    <property type="entry name" value="LysR_HTH_N"/>
</dbReference>
<dbReference type="Pfam" id="PF00126">
    <property type="entry name" value="HTH_1"/>
    <property type="match status" value="1"/>
</dbReference>
<keyword evidence="8" id="KW-1185">Reference proteome</keyword>
<dbReference type="GO" id="GO:0032993">
    <property type="term" value="C:protein-DNA complex"/>
    <property type="evidence" value="ECO:0007669"/>
    <property type="project" value="TreeGrafter"/>
</dbReference>
<evidence type="ECO:0000313" key="7">
    <source>
        <dbReference type="EMBL" id="GGP01947.1"/>
    </source>
</evidence>
<reference evidence="7" key="1">
    <citation type="journal article" date="2014" name="Int. J. Syst. Evol. Microbiol.">
        <title>Complete genome sequence of Corynebacterium casei LMG S-19264T (=DSM 44701T), isolated from a smear-ripened cheese.</title>
        <authorList>
            <consortium name="US DOE Joint Genome Institute (JGI-PGF)"/>
            <person name="Walter F."/>
            <person name="Albersmeier A."/>
            <person name="Kalinowski J."/>
            <person name="Ruckert C."/>
        </authorList>
    </citation>
    <scope>NUCLEOTIDE SEQUENCE</scope>
    <source>
        <strain evidence="7">CGMCC 4.7430</strain>
    </source>
</reference>
<comment type="caution">
    <text evidence="7">The sequence shown here is derived from an EMBL/GenBank/DDBJ whole genome shotgun (WGS) entry which is preliminary data.</text>
</comment>
<keyword evidence="4" id="KW-0804">Transcription</keyword>
<protein>
    <recommendedName>
        <fullName evidence="6">HTH lysR-type domain-containing protein</fullName>
    </recommendedName>
</protein>
<dbReference type="FunFam" id="1.10.10.10:FF:000001">
    <property type="entry name" value="LysR family transcriptional regulator"/>
    <property type="match status" value="1"/>
</dbReference>
<organism evidence="7 8">
    <name type="scientific">Nonomuraea glycinis</name>
    <dbReference type="NCBI Taxonomy" id="2047744"/>
    <lineage>
        <taxon>Bacteria</taxon>
        <taxon>Bacillati</taxon>
        <taxon>Actinomycetota</taxon>
        <taxon>Actinomycetes</taxon>
        <taxon>Streptosporangiales</taxon>
        <taxon>Streptosporangiaceae</taxon>
        <taxon>Nonomuraea</taxon>
    </lineage>
</organism>
<dbReference type="InterPro" id="IPR036388">
    <property type="entry name" value="WH-like_DNA-bd_sf"/>
</dbReference>
<dbReference type="PANTHER" id="PTHR30346">
    <property type="entry name" value="TRANSCRIPTIONAL DUAL REGULATOR HCAR-RELATED"/>
    <property type="match status" value="1"/>
</dbReference>
<comment type="similarity">
    <text evidence="1">Belongs to the LysR transcriptional regulatory family.</text>
</comment>
<dbReference type="EMBL" id="BMNK01000001">
    <property type="protein sequence ID" value="GGP01947.1"/>
    <property type="molecule type" value="Genomic_DNA"/>
</dbReference>
<gene>
    <name evidence="7" type="ORF">GCM10012278_07220</name>
</gene>
<dbReference type="InterPro" id="IPR005119">
    <property type="entry name" value="LysR_subst-bd"/>
</dbReference>
<dbReference type="RefSeq" id="WP_189136986.1">
    <property type="nucleotide sequence ID" value="NZ_BMNK01000001.1"/>
</dbReference>
<evidence type="ECO:0000256" key="5">
    <source>
        <dbReference type="SAM" id="MobiDB-lite"/>
    </source>
</evidence>
<sequence>MNVRELECFLAVVDQGSITRAASALYLAQPSLSQIIRRLESDLGVELFRRVGRGLVLAPAGEALVGPARQVVRDLHHARQVAEGYRGLERGRVDLAISTSLTSNFLAAWVGHFRREHPGFTVRLKQHDGDTDEIVHLIRSGEAELAYAVAPVSRQGIDCFRIGEGEVVLALPPSWRAEFPDPIPAALLGGLPMIVDRGFGRAYLDSIGVESTVVVDVSDPAGLVPLIIAGAGAAVLPMRQALDARRRGASLRMIEPLTVRAIYAITSTSPLSIPARRFLELSRENLDRWRRAVTRRTDRGMTLLEASIDADNVIEAAYQRLEEPPYQPMTSSSAPLPPLDSGIRGR</sequence>
<keyword evidence="2" id="KW-0805">Transcription regulation</keyword>
<dbReference type="AlphaFoldDB" id="A0A918E3R6"/>
<dbReference type="SUPFAM" id="SSF53850">
    <property type="entry name" value="Periplasmic binding protein-like II"/>
    <property type="match status" value="1"/>
</dbReference>
<evidence type="ECO:0000256" key="2">
    <source>
        <dbReference type="ARBA" id="ARBA00023015"/>
    </source>
</evidence>
<dbReference type="GO" id="GO:0003677">
    <property type="term" value="F:DNA binding"/>
    <property type="evidence" value="ECO:0007669"/>
    <property type="project" value="UniProtKB-KW"/>
</dbReference>
<dbReference type="Pfam" id="PF03466">
    <property type="entry name" value="LysR_substrate"/>
    <property type="match status" value="1"/>
</dbReference>
<evidence type="ECO:0000313" key="8">
    <source>
        <dbReference type="Proteomes" id="UP000660745"/>
    </source>
</evidence>
<feature type="region of interest" description="Disordered" evidence="5">
    <location>
        <begin position="322"/>
        <end position="346"/>
    </location>
</feature>